<sequence length="120" mass="12679">MGFVIRLVVNAAALLVVAYLVPGIHVSGFVGALIAALILGIVNAVLKPILVLLSLPLEILTLGLFTLVINALLFWLVGAIGFGMRVDGFWPAFWGALVMSIVSWILSAITGADRPARTRA</sequence>
<evidence type="ECO:0000313" key="2">
    <source>
        <dbReference type="EMBL" id="BDE05817.1"/>
    </source>
</evidence>
<proteinExistence type="predicted"/>
<feature type="transmembrane region" description="Helical" evidence="1">
    <location>
        <begin position="7"/>
        <end position="26"/>
    </location>
</feature>
<dbReference type="AlphaFoldDB" id="A0AAN2C9P0"/>
<keyword evidence="1" id="KW-1133">Transmembrane helix</keyword>
<name>A0AAN2C9P0_UNVUL</name>
<gene>
    <name evidence="2" type="ORF">WPS_10930</name>
</gene>
<dbReference type="Pfam" id="PF04020">
    <property type="entry name" value="Phage_holin_4_2"/>
    <property type="match status" value="1"/>
</dbReference>
<reference evidence="2 3" key="1">
    <citation type="journal article" date="2022" name="ISME Commun">
        <title>Vulcanimicrobium alpinus gen. nov. sp. nov., the first cultivated representative of the candidate phylum 'Eremiobacterota', is a metabolically versatile aerobic anoxygenic phototroph.</title>
        <authorList>
            <person name="Yabe S."/>
            <person name="Muto K."/>
            <person name="Abe K."/>
            <person name="Yokota A."/>
            <person name="Staudigel H."/>
            <person name="Tebo B.M."/>
        </authorList>
    </citation>
    <scope>NUCLEOTIDE SEQUENCE [LARGE SCALE GENOMIC DNA]</scope>
    <source>
        <strain evidence="2 3">WC8-2</strain>
    </source>
</reference>
<dbReference type="EMBL" id="AP025523">
    <property type="protein sequence ID" value="BDE05817.1"/>
    <property type="molecule type" value="Genomic_DNA"/>
</dbReference>
<feature type="transmembrane region" description="Helical" evidence="1">
    <location>
        <begin position="60"/>
        <end position="82"/>
    </location>
</feature>
<keyword evidence="1" id="KW-0812">Transmembrane</keyword>
<keyword evidence="1" id="KW-0472">Membrane</keyword>
<keyword evidence="3" id="KW-1185">Reference proteome</keyword>
<dbReference type="PANTHER" id="PTHR37309">
    <property type="entry name" value="SLR0284 PROTEIN"/>
    <property type="match status" value="1"/>
</dbReference>
<evidence type="ECO:0000256" key="1">
    <source>
        <dbReference type="SAM" id="Phobius"/>
    </source>
</evidence>
<evidence type="ECO:0008006" key="4">
    <source>
        <dbReference type="Google" id="ProtNLM"/>
    </source>
</evidence>
<dbReference type="InterPro" id="IPR007165">
    <property type="entry name" value="Phage_holin_4_2"/>
</dbReference>
<dbReference type="PANTHER" id="PTHR37309:SF1">
    <property type="entry name" value="SLR0284 PROTEIN"/>
    <property type="match status" value="1"/>
</dbReference>
<dbReference type="RefSeq" id="WP_317996839.1">
    <property type="nucleotide sequence ID" value="NZ_AP025523.1"/>
</dbReference>
<accession>A0AAN2C9P0</accession>
<dbReference type="KEGG" id="vab:WPS_10930"/>
<evidence type="ECO:0000313" key="3">
    <source>
        <dbReference type="Proteomes" id="UP001317532"/>
    </source>
</evidence>
<organism evidence="2 3">
    <name type="scientific">Vulcanimicrobium alpinum</name>
    <dbReference type="NCBI Taxonomy" id="3016050"/>
    <lineage>
        <taxon>Bacteria</taxon>
        <taxon>Bacillati</taxon>
        <taxon>Vulcanimicrobiota</taxon>
        <taxon>Vulcanimicrobiia</taxon>
        <taxon>Vulcanimicrobiales</taxon>
        <taxon>Vulcanimicrobiaceae</taxon>
        <taxon>Vulcanimicrobium</taxon>
    </lineage>
</organism>
<feature type="transmembrane region" description="Helical" evidence="1">
    <location>
        <begin position="32"/>
        <end position="53"/>
    </location>
</feature>
<dbReference type="Proteomes" id="UP001317532">
    <property type="component" value="Chromosome"/>
</dbReference>
<feature type="transmembrane region" description="Helical" evidence="1">
    <location>
        <begin position="88"/>
        <end position="109"/>
    </location>
</feature>
<protein>
    <recommendedName>
        <fullName evidence="4">Phage holin family protein</fullName>
    </recommendedName>
</protein>